<dbReference type="OrthoDB" id="9790639at2"/>
<dbReference type="InterPro" id="IPR036735">
    <property type="entry name" value="NGN_dom_sf"/>
</dbReference>
<evidence type="ECO:0000259" key="4">
    <source>
        <dbReference type="Pfam" id="PF02357"/>
    </source>
</evidence>
<evidence type="ECO:0000256" key="2">
    <source>
        <dbReference type="ARBA" id="ARBA00023015"/>
    </source>
</evidence>
<sequence>MHQGPWHVLHVVANHENKVARHLSIRSVEHYLPLYTERSRWTDRTVTLERPLFLGYVFVHLTPQNRLPLISTPGVIRLLGNSDSGLVTSEEISRIRQGLESGCILRPHPSVNVGMPVRVREGAFAGVEGIVTQLRQRCKVVISLATVRQSFSLETDLLDVEVLGSSISDANYSFDRALAFLHA</sequence>
<dbReference type="GO" id="GO:0031564">
    <property type="term" value="P:transcription antitermination"/>
    <property type="evidence" value="ECO:0007669"/>
    <property type="project" value="UniProtKB-KW"/>
</dbReference>
<dbReference type="Gene3D" id="3.30.70.940">
    <property type="entry name" value="NusG, N-terminal domain"/>
    <property type="match status" value="1"/>
</dbReference>
<dbReference type="InterPro" id="IPR006645">
    <property type="entry name" value="NGN-like_dom"/>
</dbReference>
<dbReference type="Pfam" id="PF02357">
    <property type="entry name" value="NusG"/>
    <property type="match status" value="1"/>
</dbReference>
<evidence type="ECO:0000313" key="5">
    <source>
        <dbReference type="EMBL" id="SPE26839.1"/>
    </source>
</evidence>
<feature type="domain" description="NusG-like N-terminal" evidence="4">
    <location>
        <begin position="6"/>
        <end position="96"/>
    </location>
</feature>
<dbReference type="EMBL" id="OKRB01000115">
    <property type="protein sequence ID" value="SPE26839.1"/>
    <property type="molecule type" value="Genomic_DNA"/>
</dbReference>
<accession>A0A2N9LUE5</accession>
<evidence type="ECO:0000313" key="6">
    <source>
        <dbReference type="Proteomes" id="UP000239735"/>
    </source>
</evidence>
<evidence type="ECO:0000256" key="1">
    <source>
        <dbReference type="ARBA" id="ARBA00022814"/>
    </source>
</evidence>
<keyword evidence="3" id="KW-0804">Transcription</keyword>
<dbReference type="AlphaFoldDB" id="A0A2N9LUE5"/>
<keyword evidence="2" id="KW-0805">Transcription regulation</keyword>
<evidence type="ECO:0000256" key="3">
    <source>
        <dbReference type="ARBA" id="ARBA00023163"/>
    </source>
</evidence>
<name>A0A2N9LUE5_9BACT</name>
<keyword evidence="1" id="KW-0889">Transcription antitermination</keyword>
<dbReference type="PANTHER" id="PTHR30265:SF4">
    <property type="entry name" value="KOW MOTIF FAMILY PROTEIN, EXPRESSED"/>
    <property type="match status" value="1"/>
</dbReference>
<dbReference type="GO" id="GO:0006354">
    <property type="term" value="P:DNA-templated transcription elongation"/>
    <property type="evidence" value="ECO:0007669"/>
    <property type="project" value="InterPro"/>
</dbReference>
<dbReference type="Proteomes" id="UP000239735">
    <property type="component" value="Unassembled WGS sequence"/>
</dbReference>
<gene>
    <name evidence="5" type="ORF">SBA5_560005</name>
</gene>
<organism evidence="5 6">
    <name type="scientific">Candidatus Sulfuritelmatomonas gaucii</name>
    <dbReference type="NCBI Taxonomy" id="2043161"/>
    <lineage>
        <taxon>Bacteria</taxon>
        <taxon>Pseudomonadati</taxon>
        <taxon>Acidobacteriota</taxon>
        <taxon>Terriglobia</taxon>
        <taxon>Terriglobales</taxon>
        <taxon>Acidobacteriaceae</taxon>
        <taxon>Candidatus Sulfuritelmatomonas</taxon>
    </lineage>
</organism>
<reference evidence="6" key="1">
    <citation type="submission" date="2018-02" db="EMBL/GenBank/DDBJ databases">
        <authorList>
            <person name="Hausmann B."/>
        </authorList>
    </citation>
    <scope>NUCLEOTIDE SEQUENCE [LARGE SCALE GENOMIC DNA]</scope>
    <source>
        <strain evidence="6">Peat soil MAG SbA5</strain>
    </source>
</reference>
<dbReference type="PANTHER" id="PTHR30265">
    <property type="entry name" value="RHO-INTERACTING TRANSCRIPTION TERMINATION FACTOR NUSG"/>
    <property type="match status" value="1"/>
</dbReference>
<protein>
    <recommendedName>
        <fullName evidence="4">NusG-like N-terminal domain-containing protein</fullName>
    </recommendedName>
</protein>
<proteinExistence type="predicted"/>
<dbReference type="SUPFAM" id="SSF82679">
    <property type="entry name" value="N-utilization substance G protein NusG, N-terminal domain"/>
    <property type="match status" value="1"/>
</dbReference>
<dbReference type="InterPro" id="IPR043425">
    <property type="entry name" value="NusG-like"/>
</dbReference>